<keyword evidence="3" id="KW-1185">Reference proteome</keyword>
<reference evidence="2" key="1">
    <citation type="journal article" date="2023" name="G3 (Bethesda)">
        <title>Whole genome assembly and annotation of the endangered Caribbean coral Acropora cervicornis.</title>
        <authorList>
            <person name="Selwyn J.D."/>
            <person name="Vollmer S.V."/>
        </authorList>
    </citation>
    <scope>NUCLEOTIDE SEQUENCE</scope>
    <source>
        <strain evidence="2">K2</strain>
    </source>
</reference>
<gene>
    <name evidence="2" type="ORF">P5673_000318</name>
</gene>
<dbReference type="InterPro" id="IPR011604">
    <property type="entry name" value="PDDEXK-like_dom_sf"/>
</dbReference>
<comment type="caution">
    <text evidence="2">The sequence shown here is derived from an EMBL/GenBank/DDBJ whole genome shotgun (WGS) entry which is preliminary data.</text>
</comment>
<reference evidence="2" key="2">
    <citation type="journal article" date="2023" name="Science">
        <title>Genomic signatures of disease resistance in endangered staghorn corals.</title>
        <authorList>
            <person name="Vollmer S.V."/>
            <person name="Selwyn J.D."/>
            <person name="Despard B.A."/>
            <person name="Roesel C.L."/>
        </authorList>
    </citation>
    <scope>NUCLEOTIDE SEQUENCE</scope>
    <source>
        <strain evidence="2">K2</strain>
    </source>
</reference>
<evidence type="ECO:0000256" key="1">
    <source>
        <dbReference type="SAM" id="MobiDB-lite"/>
    </source>
</evidence>
<evidence type="ECO:0000313" key="3">
    <source>
        <dbReference type="Proteomes" id="UP001249851"/>
    </source>
</evidence>
<dbReference type="EMBL" id="JARQWQ010000001">
    <property type="protein sequence ID" value="KAK2574183.1"/>
    <property type="molecule type" value="Genomic_DNA"/>
</dbReference>
<proteinExistence type="predicted"/>
<feature type="compositionally biased region" description="Polar residues" evidence="1">
    <location>
        <begin position="321"/>
        <end position="330"/>
    </location>
</feature>
<dbReference type="AlphaFoldDB" id="A0AAD9R6V1"/>
<accession>A0AAD9R6V1</accession>
<evidence type="ECO:0000313" key="2">
    <source>
        <dbReference type="EMBL" id="KAK2574183.1"/>
    </source>
</evidence>
<feature type="region of interest" description="Disordered" evidence="1">
    <location>
        <begin position="309"/>
        <end position="363"/>
    </location>
</feature>
<dbReference type="Gene3D" id="3.90.320.10">
    <property type="match status" value="1"/>
</dbReference>
<name>A0AAD9R6V1_ACRCE</name>
<protein>
    <submittedName>
        <fullName evidence="2">Uncharacterized protein</fullName>
    </submittedName>
</protein>
<sequence length="363" mass="41060">MESGTVVLRGRGIVILASELASAVGRHKYVSKEETFKKVWSRADPQSFCFSHASSFKSDVLRILTENDQLPISKDEIDSIDFASTMRNVIFEPSFRRIYSEILSFLKGKLFQENKEAQLLVTARVNEQIASQVESLRRNETKLVASAVKEICEKAGVKNKEVVDAMVSKLSKDRGTQLESKAVDCYGKEKGILLRPIVQPVHYKEMEHEGIKWSVCGKVDGETEDSIIEVKNRIHRFMCPEYDYIQLQTYLFIRNKPKGILLERLRGENNETCVGFNEELWHKLTIELADFVSKLLGEIKSSREALYGSSLPRKREHQNGNEDNGPNSLVSHGEPRKKIALEGGESGVKDTASTEQFSDKQEA</sequence>
<organism evidence="2 3">
    <name type="scientific">Acropora cervicornis</name>
    <name type="common">Staghorn coral</name>
    <dbReference type="NCBI Taxonomy" id="6130"/>
    <lineage>
        <taxon>Eukaryota</taxon>
        <taxon>Metazoa</taxon>
        <taxon>Cnidaria</taxon>
        <taxon>Anthozoa</taxon>
        <taxon>Hexacorallia</taxon>
        <taxon>Scleractinia</taxon>
        <taxon>Astrocoeniina</taxon>
        <taxon>Acroporidae</taxon>
        <taxon>Acropora</taxon>
    </lineage>
</organism>
<dbReference type="Proteomes" id="UP001249851">
    <property type="component" value="Unassembled WGS sequence"/>
</dbReference>